<dbReference type="PANTHER" id="PTHR38444">
    <property type="entry name" value="ENTEROBACTIN BIOSYNTHESIS PROTEIN YBDZ"/>
    <property type="match status" value="1"/>
</dbReference>
<dbReference type="Proteomes" id="UP001596156">
    <property type="component" value="Unassembled WGS sequence"/>
</dbReference>
<keyword evidence="4" id="KW-1185">Reference proteome</keyword>
<sequence length="84" mass="8996">MNPFEDDELEFCVVVNDLGQHALQPVFAGTPRGWRTVHGPAVRGECLAYVEQHWAGPVGDAPGGPRGFNRAYSETSQAPGCSPS</sequence>
<feature type="region of interest" description="Disordered" evidence="1">
    <location>
        <begin position="59"/>
        <end position="84"/>
    </location>
</feature>
<dbReference type="SMART" id="SM00923">
    <property type="entry name" value="MbtH"/>
    <property type="match status" value="1"/>
</dbReference>
<dbReference type="EMBL" id="JBHSKL010000009">
    <property type="protein sequence ID" value="MFC5224441.1"/>
    <property type="molecule type" value="Genomic_DNA"/>
</dbReference>
<organism evidence="3 4">
    <name type="scientific">Streptomyces fimbriatus</name>
    <dbReference type="NCBI Taxonomy" id="68197"/>
    <lineage>
        <taxon>Bacteria</taxon>
        <taxon>Bacillati</taxon>
        <taxon>Actinomycetota</taxon>
        <taxon>Actinomycetes</taxon>
        <taxon>Kitasatosporales</taxon>
        <taxon>Streptomycetaceae</taxon>
        <taxon>Streptomyces</taxon>
    </lineage>
</organism>
<dbReference type="SUPFAM" id="SSF160582">
    <property type="entry name" value="MbtH-like"/>
    <property type="match status" value="1"/>
</dbReference>
<dbReference type="Gene3D" id="3.90.820.10">
    <property type="entry name" value="Structural Genomics, Unknown Function 30-nov-00 1gh9 Mol_id"/>
    <property type="match status" value="1"/>
</dbReference>
<feature type="compositionally biased region" description="Polar residues" evidence="1">
    <location>
        <begin position="72"/>
        <end position="84"/>
    </location>
</feature>
<protein>
    <submittedName>
        <fullName evidence="3">MbtH family protein</fullName>
    </submittedName>
</protein>
<dbReference type="PANTHER" id="PTHR38444:SF1">
    <property type="entry name" value="ENTEROBACTIN BIOSYNTHESIS PROTEIN YBDZ"/>
    <property type="match status" value="1"/>
</dbReference>
<dbReference type="Pfam" id="PF03621">
    <property type="entry name" value="MbtH"/>
    <property type="match status" value="1"/>
</dbReference>
<evidence type="ECO:0000259" key="2">
    <source>
        <dbReference type="SMART" id="SM00923"/>
    </source>
</evidence>
<proteinExistence type="predicted"/>
<dbReference type="InterPro" id="IPR005153">
    <property type="entry name" value="MbtH-like_dom"/>
</dbReference>
<name>A0ABW0D4P6_STRFI</name>
<evidence type="ECO:0000256" key="1">
    <source>
        <dbReference type="SAM" id="MobiDB-lite"/>
    </source>
</evidence>
<feature type="domain" description="MbtH-like" evidence="2">
    <location>
        <begin position="2"/>
        <end position="52"/>
    </location>
</feature>
<dbReference type="InterPro" id="IPR038020">
    <property type="entry name" value="MbtH-like_sf"/>
</dbReference>
<evidence type="ECO:0000313" key="4">
    <source>
        <dbReference type="Proteomes" id="UP001596156"/>
    </source>
</evidence>
<accession>A0ABW0D4P6</accession>
<dbReference type="RefSeq" id="WP_344643856.1">
    <property type="nucleotide sequence ID" value="NZ_BAAASS010000005.1"/>
</dbReference>
<dbReference type="InterPro" id="IPR037407">
    <property type="entry name" value="MLP_fam"/>
</dbReference>
<evidence type="ECO:0000313" key="3">
    <source>
        <dbReference type="EMBL" id="MFC5224441.1"/>
    </source>
</evidence>
<reference evidence="4" key="1">
    <citation type="journal article" date="2019" name="Int. J. Syst. Evol. Microbiol.">
        <title>The Global Catalogue of Microorganisms (GCM) 10K type strain sequencing project: providing services to taxonomists for standard genome sequencing and annotation.</title>
        <authorList>
            <consortium name="The Broad Institute Genomics Platform"/>
            <consortium name="The Broad Institute Genome Sequencing Center for Infectious Disease"/>
            <person name="Wu L."/>
            <person name="Ma J."/>
        </authorList>
    </citation>
    <scope>NUCLEOTIDE SEQUENCE [LARGE SCALE GENOMIC DNA]</scope>
    <source>
        <strain evidence="4">CCM 8479</strain>
    </source>
</reference>
<comment type="caution">
    <text evidence="3">The sequence shown here is derived from an EMBL/GenBank/DDBJ whole genome shotgun (WGS) entry which is preliminary data.</text>
</comment>
<gene>
    <name evidence="3" type="ORF">ACFPN6_07485</name>
</gene>